<reference evidence="2 3" key="1">
    <citation type="submission" date="2021-11" db="EMBL/GenBank/DDBJ databases">
        <authorList>
            <person name="Lee D.-H."/>
            <person name="Kim S.-B."/>
        </authorList>
    </citation>
    <scope>NUCLEOTIDE SEQUENCE [LARGE SCALE GENOMIC DNA]</scope>
    <source>
        <strain evidence="2 3">KCTC 52223</strain>
    </source>
</reference>
<gene>
    <name evidence="2" type="ORF">LJ725_24435</name>
</gene>
<dbReference type="RefSeq" id="WP_230553557.1">
    <property type="nucleotide sequence ID" value="NZ_JAJISD010000013.1"/>
</dbReference>
<proteinExistence type="predicted"/>
<keyword evidence="1" id="KW-1133">Transmembrane helix</keyword>
<dbReference type="EMBL" id="JAJISD010000013">
    <property type="protein sequence ID" value="MCC8432135.1"/>
    <property type="molecule type" value="Genomic_DNA"/>
</dbReference>
<accession>A0ABS8L1E0</accession>
<protein>
    <submittedName>
        <fullName evidence="2">Uncharacterized protein</fullName>
    </submittedName>
</protein>
<evidence type="ECO:0000256" key="1">
    <source>
        <dbReference type="SAM" id="Phobius"/>
    </source>
</evidence>
<keyword evidence="3" id="KW-1185">Reference proteome</keyword>
<comment type="caution">
    <text evidence="2">The sequence shown here is derived from an EMBL/GenBank/DDBJ whole genome shotgun (WGS) entry which is preliminary data.</text>
</comment>
<keyword evidence="1" id="KW-0812">Transmembrane</keyword>
<sequence length="47" mass="5396">MSVDKESEYDRLMRADRKAEGRLIWSELISLVFVAGLVAAYMLFFPA</sequence>
<dbReference type="Proteomes" id="UP001198862">
    <property type="component" value="Unassembled WGS sequence"/>
</dbReference>
<organism evidence="2 3">
    <name type="scientific">Reyranella aquatilis</name>
    <dbReference type="NCBI Taxonomy" id="2035356"/>
    <lineage>
        <taxon>Bacteria</taxon>
        <taxon>Pseudomonadati</taxon>
        <taxon>Pseudomonadota</taxon>
        <taxon>Alphaproteobacteria</taxon>
        <taxon>Hyphomicrobiales</taxon>
        <taxon>Reyranellaceae</taxon>
        <taxon>Reyranella</taxon>
    </lineage>
</organism>
<evidence type="ECO:0000313" key="2">
    <source>
        <dbReference type="EMBL" id="MCC8432135.1"/>
    </source>
</evidence>
<feature type="transmembrane region" description="Helical" evidence="1">
    <location>
        <begin position="23"/>
        <end position="44"/>
    </location>
</feature>
<keyword evidence="1" id="KW-0472">Membrane</keyword>
<name>A0ABS8L1E0_9HYPH</name>
<evidence type="ECO:0000313" key="3">
    <source>
        <dbReference type="Proteomes" id="UP001198862"/>
    </source>
</evidence>